<keyword evidence="1" id="KW-0812">Transmembrane</keyword>
<accession>A0A2A9CP46</accession>
<proteinExistence type="predicted"/>
<evidence type="ECO:0000313" key="2">
    <source>
        <dbReference type="EMBL" id="PFG15971.1"/>
    </source>
</evidence>
<dbReference type="InterPro" id="IPR022062">
    <property type="entry name" value="DUF3618"/>
</dbReference>
<organism evidence="2 3">
    <name type="scientific">Propionicimonas paludicola</name>
    <dbReference type="NCBI Taxonomy" id="185243"/>
    <lineage>
        <taxon>Bacteria</taxon>
        <taxon>Bacillati</taxon>
        <taxon>Actinomycetota</taxon>
        <taxon>Actinomycetes</taxon>
        <taxon>Propionibacteriales</taxon>
        <taxon>Nocardioidaceae</taxon>
        <taxon>Propionicimonas</taxon>
    </lineage>
</organism>
<dbReference type="OrthoDB" id="3728653at2"/>
<sequence>MTEIRSKEAIEADIAAARDHLAETVQDLFVQLHPKAIVSNAVADVKALGSAQVAAAKQELTNEDGSLRVERVALIGAAVAGSIAFFAVVRSLLRR</sequence>
<name>A0A2A9CP46_9ACTN</name>
<keyword evidence="3" id="KW-1185">Reference proteome</keyword>
<dbReference type="RefSeq" id="WP_098459551.1">
    <property type="nucleotide sequence ID" value="NZ_PDJC01000001.1"/>
</dbReference>
<feature type="transmembrane region" description="Helical" evidence="1">
    <location>
        <begin position="72"/>
        <end position="93"/>
    </location>
</feature>
<dbReference type="Proteomes" id="UP000226079">
    <property type="component" value="Unassembled WGS sequence"/>
</dbReference>
<dbReference type="AlphaFoldDB" id="A0A2A9CP46"/>
<reference evidence="2 3" key="1">
    <citation type="submission" date="2017-10" db="EMBL/GenBank/DDBJ databases">
        <title>Sequencing the genomes of 1000 actinobacteria strains.</title>
        <authorList>
            <person name="Klenk H.-P."/>
        </authorList>
    </citation>
    <scope>NUCLEOTIDE SEQUENCE [LARGE SCALE GENOMIC DNA]</scope>
    <source>
        <strain evidence="2 3">DSM 15597</strain>
    </source>
</reference>
<keyword evidence="1" id="KW-1133">Transmembrane helix</keyword>
<dbReference type="EMBL" id="PDJC01000001">
    <property type="protein sequence ID" value="PFG15971.1"/>
    <property type="molecule type" value="Genomic_DNA"/>
</dbReference>
<keyword evidence="1" id="KW-0472">Membrane</keyword>
<dbReference type="Pfam" id="PF12277">
    <property type="entry name" value="DUF3618"/>
    <property type="match status" value="1"/>
</dbReference>
<gene>
    <name evidence="2" type="ORF">ATK74_0493</name>
</gene>
<evidence type="ECO:0000313" key="3">
    <source>
        <dbReference type="Proteomes" id="UP000226079"/>
    </source>
</evidence>
<comment type="caution">
    <text evidence="2">The sequence shown here is derived from an EMBL/GenBank/DDBJ whole genome shotgun (WGS) entry which is preliminary data.</text>
</comment>
<protein>
    <submittedName>
        <fullName evidence="2">Uncharacterized protein DUF3618</fullName>
    </submittedName>
</protein>
<evidence type="ECO:0000256" key="1">
    <source>
        <dbReference type="SAM" id="Phobius"/>
    </source>
</evidence>